<proteinExistence type="predicted"/>
<reference evidence="2" key="1">
    <citation type="submission" date="2021-12" db="EMBL/GenBank/DDBJ databases">
        <authorList>
            <person name="Zaccaron A."/>
            <person name="Stergiopoulos I."/>
        </authorList>
    </citation>
    <scope>NUCLEOTIDE SEQUENCE</scope>
    <source>
        <strain evidence="2">Race5_Kim</strain>
    </source>
</reference>
<evidence type="ECO:0000313" key="2">
    <source>
        <dbReference type="EMBL" id="UJO18024.1"/>
    </source>
</evidence>
<evidence type="ECO:0000256" key="1">
    <source>
        <dbReference type="SAM" id="MobiDB-lite"/>
    </source>
</evidence>
<dbReference type="EMBL" id="CP090167">
    <property type="protein sequence ID" value="UJO18024.1"/>
    <property type="molecule type" value="Genomic_DNA"/>
</dbReference>
<dbReference type="AlphaFoldDB" id="A0A9Q8LJ07"/>
<dbReference type="RefSeq" id="XP_047762390.1">
    <property type="nucleotide sequence ID" value="XM_047905354.1"/>
</dbReference>
<accession>A0A9Q8LJ07</accession>
<dbReference type="GeneID" id="71986084"/>
<keyword evidence="3" id="KW-1185">Reference proteome</keyword>
<name>A0A9Q8LJ07_PASFU</name>
<protein>
    <submittedName>
        <fullName evidence="2">Uncharacterized protein</fullName>
    </submittedName>
</protein>
<evidence type="ECO:0000313" key="3">
    <source>
        <dbReference type="Proteomes" id="UP000756132"/>
    </source>
</evidence>
<dbReference type="Proteomes" id="UP000756132">
    <property type="component" value="Chromosome 5"/>
</dbReference>
<feature type="region of interest" description="Disordered" evidence="1">
    <location>
        <begin position="1"/>
        <end position="24"/>
    </location>
</feature>
<reference evidence="2" key="2">
    <citation type="journal article" date="2022" name="Microb. Genom.">
        <title>A chromosome-scale genome assembly of the tomato pathogen Cladosporium fulvum reveals a compartmentalized genome architecture and the presence of a dispensable chromosome.</title>
        <authorList>
            <person name="Zaccaron A.Z."/>
            <person name="Chen L.H."/>
            <person name="Samaras A."/>
            <person name="Stergiopoulos I."/>
        </authorList>
    </citation>
    <scope>NUCLEOTIDE SEQUENCE</scope>
    <source>
        <strain evidence="2">Race5_Kim</strain>
    </source>
</reference>
<dbReference type="KEGG" id="ffu:CLAFUR5_06206"/>
<sequence>MATRQELLEDVQHNDTLRRERQKTRYDRSITADTTFHPRQAVMLEDTSNKGKRRKLEATFRGPYIVTGYGGEHRRSYTLRQLNGKPIKGHFYGDHLHLFKARWGHLIPPNEALFPEYQLLREPRRRPETRVASAS</sequence>
<organism evidence="2 3">
    <name type="scientific">Passalora fulva</name>
    <name type="common">Tomato leaf mold</name>
    <name type="synonym">Cladosporium fulvum</name>
    <dbReference type="NCBI Taxonomy" id="5499"/>
    <lineage>
        <taxon>Eukaryota</taxon>
        <taxon>Fungi</taxon>
        <taxon>Dikarya</taxon>
        <taxon>Ascomycota</taxon>
        <taxon>Pezizomycotina</taxon>
        <taxon>Dothideomycetes</taxon>
        <taxon>Dothideomycetidae</taxon>
        <taxon>Mycosphaerellales</taxon>
        <taxon>Mycosphaerellaceae</taxon>
        <taxon>Fulvia</taxon>
    </lineage>
</organism>
<gene>
    <name evidence="2" type="ORF">CLAFUR5_06206</name>
</gene>
<dbReference type="OrthoDB" id="5422024at2759"/>